<comment type="similarity">
    <text evidence="9">Belongs to the peroxiredoxin family. BCP/PrxQ subfamily.</text>
</comment>
<evidence type="ECO:0000256" key="5">
    <source>
        <dbReference type="ARBA" id="ARBA00023002"/>
    </source>
</evidence>
<dbReference type="RefSeq" id="WP_207881774.1">
    <property type="nucleotide sequence ID" value="NZ_JAFVMF010000012.1"/>
</dbReference>
<evidence type="ECO:0000256" key="11">
    <source>
        <dbReference type="ARBA" id="ARBA00049091"/>
    </source>
</evidence>
<dbReference type="Pfam" id="PF00578">
    <property type="entry name" value="AhpC-TSA"/>
    <property type="match status" value="1"/>
</dbReference>
<dbReference type="EC" id="1.11.1.24" evidence="2"/>
<evidence type="ECO:0000256" key="6">
    <source>
        <dbReference type="ARBA" id="ARBA00023157"/>
    </source>
</evidence>
<keyword evidence="3" id="KW-0575">Peroxidase</keyword>
<feature type="domain" description="Thioredoxin" evidence="12">
    <location>
        <begin position="48"/>
        <end position="221"/>
    </location>
</feature>
<evidence type="ECO:0000256" key="1">
    <source>
        <dbReference type="ARBA" id="ARBA00003330"/>
    </source>
</evidence>
<proteinExistence type="inferred from homology"/>
<keyword evidence="7" id="KW-0676">Redox-active center</keyword>
<comment type="catalytic activity">
    <reaction evidence="11">
        <text>a hydroperoxide + [thioredoxin]-dithiol = an alcohol + [thioredoxin]-disulfide + H2O</text>
        <dbReference type="Rhea" id="RHEA:62620"/>
        <dbReference type="Rhea" id="RHEA-COMP:10698"/>
        <dbReference type="Rhea" id="RHEA-COMP:10700"/>
        <dbReference type="ChEBI" id="CHEBI:15377"/>
        <dbReference type="ChEBI" id="CHEBI:29950"/>
        <dbReference type="ChEBI" id="CHEBI:30879"/>
        <dbReference type="ChEBI" id="CHEBI:35924"/>
        <dbReference type="ChEBI" id="CHEBI:50058"/>
        <dbReference type="EC" id="1.11.1.24"/>
    </reaction>
</comment>
<gene>
    <name evidence="13" type="ORF">J2D73_11870</name>
</gene>
<dbReference type="EMBL" id="JAFVMF010000012">
    <property type="protein sequence ID" value="MBO1360486.1"/>
    <property type="molecule type" value="Genomic_DNA"/>
</dbReference>
<sequence>MTLQEKLDAFKADFEAGKPPYNVPPSVIATMHRATAELIASNAAGLALKAADKAPAFILNDPDDRPISSVSLLTNGPLVLSFYRGVWCPYCNMELQALQESLASFQDLGASVVAISPQNSVNSRKSVRQNALDFPILSDAHNDVAAAFGLRFALPDYLVALYKSLKNDLPNFNGDNSWTLPMPARYVIGQDGTILYAEVNPDYTRRPEPSDMLPALRRALQKNSNAV</sequence>
<comment type="function">
    <text evidence="1">Thiol-specific peroxidase that catalyzes the reduction of hydrogen peroxide and organic hydroperoxides to water and alcohols, respectively. Plays a role in cell protection against oxidative stress by detoxifying peroxides and as sensor of hydrogen peroxide-mediated signaling events.</text>
</comment>
<evidence type="ECO:0000256" key="3">
    <source>
        <dbReference type="ARBA" id="ARBA00022559"/>
    </source>
</evidence>
<dbReference type="PROSITE" id="PS51352">
    <property type="entry name" value="THIOREDOXIN_2"/>
    <property type="match status" value="1"/>
</dbReference>
<evidence type="ECO:0000313" key="13">
    <source>
        <dbReference type="EMBL" id="MBO1360486.1"/>
    </source>
</evidence>
<protein>
    <recommendedName>
        <fullName evidence="2">thioredoxin-dependent peroxiredoxin</fullName>
        <ecNumber evidence="2">1.11.1.24</ecNumber>
    </recommendedName>
    <alternativeName>
        <fullName evidence="8">Thioredoxin peroxidase</fullName>
    </alternativeName>
    <alternativeName>
        <fullName evidence="10">Thioredoxin-dependent peroxiredoxin Bcp</fullName>
    </alternativeName>
</protein>
<keyword evidence="5" id="KW-0560">Oxidoreductase</keyword>
<dbReference type="PANTHER" id="PTHR42801">
    <property type="entry name" value="THIOREDOXIN-DEPENDENT PEROXIDE REDUCTASE"/>
    <property type="match status" value="1"/>
</dbReference>
<accession>A0ABS3LX56</accession>
<evidence type="ECO:0000256" key="9">
    <source>
        <dbReference type="ARBA" id="ARBA00038489"/>
    </source>
</evidence>
<evidence type="ECO:0000256" key="2">
    <source>
        <dbReference type="ARBA" id="ARBA00013017"/>
    </source>
</evidence>
<dbReference type="Gene3D" id="3.40.30.10">
    <property type="entry name" value="Glutaredoxin"/>
    <property type="match status" value="1"/>
</dbReference>
<dbReference type="InterPro" id="IPR036249">
    <property type="entry name" value="Thioredoxin-like_sf"/>
</dbReference>
<evidence type="ECO:0000256" key="8">
    <source>
        <dbReference type="ARBA" id="ARBA00032824"/>
    </source>
</evidence>
<evidence type="ECO:0000256" key="7">
    <source>
        <dbReference type="ARBA" id="ARBA00023284"/>
    </source>
</evidence>
<dbReference type="InterPro" id="IPR013766">
    <property type="entry name" value="Thioredoxin_domain"/>
</dbReference>
<dbReference type="InterPro" id="IPR050924">
    <property type="entry name" value="Peroxiredoxin_BCP/PrxQ"/>
</dbReference>
<evidence type="ECO:0000313" key="14">
    <source>
        <dbReference type="Proteomes" id="UP000664771"/>
    </source>
</evidence>
<keyword evidence="14" id="KW-1185">Reference proteome</keyword>
<comment type="caution">
    <text evidence="13">The sequence shown here is derived from an EMBL/GenBank/DDBJ whole genome shotgun (WGS) entry which is preliminary data.</text>
</comment>
<dbReference type="CDD" id="cd02970">
    <property type="entry name" value="PRX_like2"/>
    <property type="match status" value="1"/>
</dbReference>
<keyword evidence="6" id="KW-1015">Disulfide bond</keyword>
<dbReference type="InterPro" id="IPR000866">
    <property type="entry name" value="AhpC/TSA"/>
</dbReference>
<reference evidence="13 14" key="1">
    <citation type="submission" date="2021-03" db="EMBL/GenBank/DDBJ databases">
        <title>The complete genome sequence of Acetobacter sacchari TBRC 11175.</title>
        <authorList>
            <person name="Charoenyingcharoen P."/>
            <person name="Yukphan P."/>
        </authorList>
    </citation>
    <scope>NUCLEOTIDE SEQUENCE [LARGE SCALE GENOMIC DNA]</scope>
    <source>
        <strain evidence="13 14">TBRC 11175</strain>
    </source>
</reference>
<name>A0ABS3LX56_9PROT</name>
<evidence type="ECO:0000256" key="10">
    <source>
        <dbReference type="ARBA" id="ARBA00042639"/>
    </source>
</evidence>
<dbReference type="PANTHER" id="PTHR42801:SF7">
    <property type="entry name" value="SLL1159 PROTEIN"/>
    <property type="match status" value="1"/>
</dbReference>
<dbReference type="SUPFAM" id="SSF52833">
    <property type="entry name" value="Thioredoxin-like"/>
    <property type="match status" value="1"/>
</dbReference>
<organism evidence="13 14">
    <name type="scientific">Acetobacter sacchari</name>
    <dbReference type="NCBI Taxonomy" id="2661687"/>
    <lineage>
        <taxon>Bacteria</taxon>
        <taxon>Pseudomonadati</taxon>
        <taxon>Pseudomonadota</taxon>
        <taxon>Alphaproteobacteria</taxon>
        <taxon>Acetobacterales</taxon>
        <taxon>Acetobacteraceae</taxon>
        <taxon>Acetobacter</taxon>
    </lineage>
</organism>
<dbReference type="Proteomes" id="UP000664771">
    <property type="component" value="Unassembled WGS sequence"/>
</dbReference>
<evidence type="ECO:0000259" key="12">
    <source>
        <dbReference type="PROSITE" id="PS51352"/>
    </source>
</evidence>
<keyword evidence="4" id="KW-0049">Antioxidant</keyword>
<evidence type="ECO:0000256" key="4">
    <source>
        <dbReference type="ARBA" id="ARBA00022862"/>
    </source>
</evidence>